<reference evidence="4" key="1">
    <citation type="submission" date="2019-07" db="EMBL/GenBank/DDBJ databases">
        <title>Annotation for the trematode Paragonimus miyazaki's.</title>
        <authorList>
            <person name="Choi Y.-J."/>
        </authorList>
    </citation>
    <scope>NUCLEOTIDE SEQUENCE</scope>
    <source>
        <strain evidence="4">Japan</strain>
    </source>
</reference>
<evidence type="ECO:0000256" key="2">
    <source>
        <dbReference type="SAM" id="MobiDB-lite"/>
    </source>
</evidence>
<proteinExistence type="predicted"/>
<dbReference type="SUPFAM" id="SSF49764">
    <property type="entry name" value="HSP20-like chaperones"/>
    <property type="match status" value="1"/>
</dbReference>
<dbReference type="InterPro" id="IPR037898">
    <property type="entry name" value="NudC_fam"/>
</dbReference>
<dbReference type="GO" id="GO:0051082">
    <property type="term" value="F:unfolded protein binding"/>
    <property type="evidence" value="ECO:0007669"/>
    <property type="project" value="TreeGrafter"/>
</dbReference>
<dbReference type="InterPro" id="IPR007052">
    <property type="entry name" value="CS_dom"/>
</dbReference>
<dbReference type="CDD" id="cd06467">
    <property type="entry name" value="p23_NUDC_like"/>
    <property type="match status" value="1"/>
</dbReference>
<dbReference type="Pfam" id="PF14050">
    <property type="entry name" value="Nudc_N"/>
    <property type="match status" value="1"/>
</dbReference>
<dbReference type="Gene3D" id="2.60.40.790">
    <property type="match status" value="1"/>
</dbReference>
<dbReference type="Pfam" id="PF04969">
    <property type="entry name" value="CS"/>
    <property type="match status" value="1"/>
</dbReference>
<dbReference type="PANTHER" id="PTHR12356">
    <property type="entry name" value="NUCLEAR MOVEMENT PROTEIN NUDC"/>
    <property type="match status" value="1"/>
</dbReference>
<evidence type="ECO:0000259" key="3">
    <source>
        <dbReference type="PROSITE" id="PS51203"/>
    </source>
</evidence>
<dbReference type="AlphaFoldDB" id="A0A8S9YBI2"/>
<evidence type="ECO:0000256" key="1">
    <source>
        <dbReference type="ARBA" id="ARBA00022553"/>
    </source>
</evidence>
<evidence type="ECO:0000313" key="4">
    <source>
        <dbReference type="EMBL" id="KAF7233619.1"/>
    </source>
</evidence>
<gene>
    <name evidence="4" type="ORF">EG68_12306</name>
</gene>
<dbReference type="GO" id="GO:0005737">
    <property type="term" value="C:cytoplasm"/>
    <property type="evidence" value="ECO:0007669"/>
    <property type="project" value="TreeGrafter"/>
</dbReference>
<feature type="region of interest" description="Disordered" evidence="2">
    <location>
        <begin position="286"/>
        <end position="306"/>
    </location>
</feature>
<name>A0A8S9YBI2_9TREM</name>
<dbReference type="PROSITE" id="PS51203">
    <property type="entry name" value="CS"/>
    <property type="match status" value="1"/>
</dbReference>
<keyword evidence="1" id="KW-0597">Phosphoprotein</keyword>
<organism evidence="4 5">
    <name type="scientific">Paragonimus skrjabini miyazakii</name>
    <dbReference type="NCBI Taxonomy" id="59628"/>
    <lineage>
        <taxon>Eukaryota</taxon>
        <taxon>Metazoa</taxon>
        <taxon>Spiralia</taxon>
        <taxon>Lophotrochozoa</taxon>
        <taxon>Platyhelminthes</taxon>
        <taxon>Trematoda</taxon>
        <taxon>Digenea</taxon>
        <taxon>Plagiorchiida</taxon>
        <taxon>Troglotremata</taxon>
        <taxon>Troglotrematidae</taxon>
        <taxon>Paragonimus</taxon>
    </lineage>
</organism>
<dbReference type="PANTHER" id="PTHR12356:SF19">
    <property type="entry name" value="NUDC DOMAIN-CONTAINING PROTEIN 3"/>
    <property type="match status" value="1"/>
</dbReference>
<dbReference type="InterPro" id="IPR008978">
    <property type="entry name" value="HSP20-like_chaperone"/>
</dbReference>
<accession>A0A8S9YBI2</accession>
<dbReference type="EMBL" id="JTDE01020930">
    <property type="protein sequence ID" value="KAF7233619.1"/>
    <property type="molecule type" value="Genomic_DNA"/>
</dbReference>
<dbReference type="InterPro" id="IPR025934">
    <property type="entry name" value="NudC_N_dom"/>
</dbReference>
<keyword evidence="5" id="KW-1185">Reference proteome</keyword>
<comment type="caution">
    <text evidence="4">The sequence shown here is derived from an EMBL/GenBank/DDBJ whole genome shotgun (WGS) entry which is preliminary data.</text>
</comment>
<dbReference type="GO" id="GO:0006457">
    <property type="term" value="P:protein folding"/>
    <property type="evidence" value="ECO:0007669"/>
    <property type="project" value="TreeGrafter"/>
</dbReference>
<evidence type="ECO:0000313" key="5">
    <source>
        <dbReference type="Proteomes" id="UP000822476"/>
    </source>
</evidence>
<dbReference type="Proteomes" id="UP000822476">
    <property type="component" value="Unassembled WGS sequence"/>
</dbReference>
<protein>
    <recommendedName>
        <fullName evidence="3">CS domain-containing protein</fullName>
    </recommendedName>
</protein>
<dbReference type="OrthoDB" id="515366at2759"/>
<sequence>MEAKYDSALLGILQHEGKIEKFLDVVFGFLMRRTDFYHIMTPDQKKLGFPPGVSLRMVVRAFERYKTMFENYEEQRREAVNSASNDVPVNSSMEVQNTGQADVSPVSTLEVQSTESMKQEISANTDPDADDTPGVYQADPECYNGAVRDCYTWSQSIKDVDINIKVPSVVKTGKDLKSDGTEQPYFDRSLCWDIVKDEAVWTLHPKESRVHLCLDKVQERWWEAAFEGEDKINTRKIDCSRPMHELDEEAQAKIHQLMYDEQRKRQGLPTSEQQKVHDMLAKAWDQEGSPFRGTPFDPSKVNIAPS</sequence>
<feature type="domain" description="CS" evidence="3">
    <location>
        <begin position="146"/>
        <end position="226"/>
    </location>
</feature>